<keyword evidence="3 11" id="KW-0489">Methyltransferase</keyword>
<dbReference type="SUPFAM" id="SSF52738">
    <property type="entry name" value="Methylesterase CheB, C-terminal domain"/>
    <property type="match status" value="1"/>
</dbReference>
<evidence type="ECO:0000259" key="10">
    <source>
        <dbReference type="PROSITE" id="PS50123"/>
    </source>
</evidence>
<dbReference type="InterPro" id="IPR000014">
    <property type="entry name" value="PAS"/>
</dbReference>
<dbReference type="InterPro" id="IPR035909">
    <property type="entry name" value="CheB_C"/>
</dbReference>
<evidence type="ECO:0000256" key="1">
    <source>
        <dbReference type="ARBA" id="ARBA00001541"/>
    </source>
</evidence>
<dbReference type="Pfam" id="PF03705">
    <property type="entry name" value="CheR_N"/>
    <property type="match status" value="1"/>
</dbReference>
<dbReference type="SUPFAM" id="SSF47757">
    <property type="entry name" value="Chemotaxis receptor methyltransferase CheR, N-terminal domain"/>
    <property type="match status" value="1"/>
</dbReference>
<evidence type="ECO:0000313" key="12">
    <source>
        <dbReference type="Proteomes" id="UP000015559"/>
    </source>
</evidence>
<feature type="domain" description="CheR-type methyltransferase" evidence="10">
    <location>
        <begin position="233"/>
        <end position="494"/>
    </location>
</feature>
<keyword evidence="5" id="KW-0949">S-adenosyl-L-methionine</keyword>
<evidence type="ECO:0000259" key="8">
    <source>
        <dbReference type="PROSITE" id="PS50112"/>
    </source>
</evidence>
<dbReference type="RefSeq" id="WP_009206276.1">
    <property type="nucleotide sequence ID" value="NC_022357.1"/>
</dbReference>
<evidence type="ECO:0000313" key="11">
    <source>
        <dbReference type="EMBL" id="BAN34776.1"/>
    </source>
</evidence>
<sequence>MPKKSNSHTHPAQQESDGTRPEPTEQTFPVVGVGASAGGLDAFTKLLKNLPADTGMAFVLVQHLDPKHVSLLPELLGRASSMPVAEVSDGTRIKPNYVYVMPPNYSLAILHGVLHLMPRPDGLGKHLPIDDFLSSLAEDRHSNAIGVILSGTASDGTLGMRSIKLEGGITFAQSEDSAEYDGMPHSAIAAGHVDFVLTPEEIGKELVRIARHPYLRPEETGPRGELVSEGGDNLNKIFVLLRSRTGNDFTYYKHSTIRRRIKRRMVLHQLEKIEDYVKYLQKQPGELDALFQDILINVTSFFRDPETFDALQQEVFPALIEQRSAEQSLRIWVPGCSTGEEVYSVAITLLEFLGERASNTHIQIFASDIDDKAIDIARQGIYPESIRDVIAPGRLQRFFVKTPSGYQISKIIRDICVFALQNVAKDPPFSRLDLICCRNLMIYLGAVLQKKVLHTFHYALRPGRFLMLGTSETIGSFADLFATVDKKSKIYAKKSVATLPGYDFTTLPHAPMSAADQTAPARAPSALDLQHEAERLILTTYGPPGVIINQDLQILHFRGQTGPYIEPSPGSASLNLLKMARQDLVLELRSVVNQAIKERSKARKEGVRIRSDGGYRMVNLQVLPLAEEGATEPHFLVLFEPSNETPAVSPRDAETPDTTNLRIQTLEQELLSSREYMQSIIEEQEATNEELQSANEEIQSANEELQSTNEELETAKEELQSTNEELSTINEEHENRNLELMSSNNDLANLLASVELAIVILSDDLRIRRFTPTAKTLLNLIDADIGRPIGNIRPNVNIPDLEKQVREVIDTMSAQSSEVQDRDGRCYTLSIRPYKTLDNRIEGVVMSFINIDSTKKAEQMHQILQQERRLAAVVRDSHDAVTMQDFAGRILAWNRRAQEMYGYTEEEALQLNISVLTSQKNQEEMRDLIERLKRGEHILPFETTRITKDGREINVWLTVSALLGESGNPAAIATTEKEV</sequence>
<dbReference type="InterPro" id="IPR036804">
    <property type="entry name" value="CheR_N_sf"/>
</dbReference>
<dbReference type="GO" id="GO:0006935">
    <property type="term" value="P:chemotaxis"/>
    <property type="evidence" value="ECO:0007669"/>
    <property type="project" value="UniProtKB-UniRule"/>
</dbReference>
<dbReference type="GO" id="GO:0000156">
    <property type="term" value="F:phosphorelay response regulator activity"/>
    <property type="evidence" value="ECO:0007669"/>
    <property type="project" value="InterPro"/>
</dbReference>
<dbReference type="SUPFAM" id="SSF53335">
    <property type="entry name" value="S-adenosyl-L-methionine-dependent methyltransferases"/>
    <property type="match status" value="1"/>
</dbReference>
<feature type="domain" description="CheB-type methylesterase" evidence="9">
    <location>
        <begin position="21"/>
        <end position="207"/>
    </location>
</feature>
<dbReference type="Gene3D" id="1.10.155.10">
    <property type="entry name" value="Chemotaxis receptor methyltransferase CheR, N-terminal domain"/>
    <property type="match status" value="1"/>
</dbReference>
<dbReference type="STRING" id="1163617.SCD_n00935"/>
<feature type="domain" description="PAS" evidence="8">
    <location>
        <begin position="866"/>
        <end position="936"/>
    </location>
</feature>
<dbReference type="eggNOG" id="COG2201">
    <property type="taxonomic scope" value="Bacteria"/>
</dbReference>
<evidence type="ECO:0000256" key="4">
    <source>
        <dbReference type="ARBA" id="ARBA00022679"/>
    </source>
</evidence>
<dbReference type="Gene3D" id="3.40.50.150">
    <property type="entry name" value="Vaccinia Virus protein VP39"/>
    <property type="match status" value="1"/>
</dbReference>
<dbReference type="PANTHER" id="PTHR24422:SF27">
    <property type="entry name" value="PROTEIN-GLUTAMATE O-METHYLTRANSFERASE"/>
    <property type="match status" value="1"/>
</dbReference>
<dbReference type="GO" id="GO:0008984">
    <property type="term" value="F:protein-glutamate methylesterase activity"/>
    <property type="evidence" value="ECO:0007669"/>
    <property type="project" value="InterPro"/>
</dbReference>
<dbReference type="InterPro" id="IPR035965">
    <property type="entry name" value="PAS-like_dom_sf"/>
</dbReference>
<dbReference type="Gene3D" id="3.30.450.20">
    <property type="entry name" value="PAS domain"/>
    <property type="match status" value="2"/>
</dbReference>
<proteinExistence type="predicted"/>
<dbReference type="InterPro" id="IPR050903">
    <property type="entry name" value="Bact_Chemotaxis_MeTrfase"/>
</dbReference>
<dbReference type="Pfam" id="PF01339">
    <property type="entry name" value="CheB_methylest"/>
    <property type="match status" value="1"/>
</dbReference>
<feature type="active site" evidence="6">
    <location>
        <position position="36"/>
    </location>
</feature>
<dbReference type="InterPro" id="IPR029063">
    <property type="entry name" value="SAM-dependent_MTases_sf"/>
</dbReference>
<dbReference type="HOGENOM" id="CLU_000892_0_2_4"/>
<dbReference type="Pfam" id="PF13596">
    <property type="entry name" value="PAS_10"/>
    <property type="match status" value="1"/>
</dbReference>
<dbReference type="GO" id="GO:0006355">
    <property type="term" value="P:regulation of DNA-templated transcription"/>
    <property type="evidence" value="ECO:0007669"/>
    <property type="project" value="InterPro"/>
</dbReference>
<organism evidence="11 12">
    <name type="scientific">Sulfuricella denitrificans (strain DSM 22764 / NBRC 105220 / skB26)</name>
    <dbReference type="NCBI Taxonomy" id="1163617"/>
    <lineage>
        <taxon>Bacteria</taxon>
        <taxon>Pseudomonadati</taxon>
        <taxon>Pseudomonadota</taxon>
        <taxon>Betaproteobacteria</taxon>
        <taxon>Nitrosomonadales</taxon>
        <taxon>Sulfuricellaceae</taxon>
        <taxon>Sulfuricella</taxon>
    </lineage>
</organism>
<protein>
    <recommendedName>
        <fullName evidence="2">protein-glutamate O-methyltransferase</fullName>
        <ecNumber evidence="2">2.1.1.80</ecNumber>
    </recommendedName>
</protein>
<keyword evidence="6" id="KW-0145">Chemotaxis</keyword>
<keyword evidence="6 11" id="KW-0378">Hydrolase</keyword>
<feature type="compositionally biased region" description="Polar residues" evidence="7">
    <location>
        <begin position="689"/>
        <end position="705"/>
    </location>
</feature>
<dbReference type="InterPro" id="IPR022642">
    <property type="entry name" value="CheR_C"/>
</dbReference>
<dbReference type="CDD" id="cd00130">
    <property type="entry name" value="PAS"/>
    <property type="match status" value="1"/>
</dbReference>
<gene>
    <name evidence="11" type="ORF">SCD_n00935</name>
</gene>
<dbReference type="SUPFAM" id="SSF55785">
    <property type="entry name" value="PYP-like sensor domain (PAS domain)"/>
    <property type="match status" value="2"/>
</dbReference>
<comment type="catalytic activity">
    <reaction evidence="1">
        <text>L-glutamyl-[protein] + S-adenosyl-L-methionine = [protein]-L-glutamate 5-O-methyl ester + S-adenosyl-L-homocysteine</text>
        <dbReference type="Rhea" id="RHEA:24452"/>
        <dbReference type="Rhea" id="RHEA-COMP:10208"/>
        <dbReference type="Rhea" id="RHEA-COMP:10311"/>
        <dbReference type="ChEBI" id="CHEBI:29973"/>
        <dbReference type="ChEBI" id="CHEBI:57856"/>
        <dbReference type="ChEBI" id="CHEBI:59789"/>
        <dbReference type="ChEBI" id="CHEBI:82795"/>
        <dbReference type="EC" id="2.1.1.80"/>
    </reaction>
</comment>
<dbReference type="GO" id="GO:0005737">
    <property type="term" value="C:cytoplasm"/>
    <property type="evidence" value="ECO:0007669"/>
    <property type="project" value="InterPro"/>
</dbReference>
<dbReference type="PROSITE" id="PS50112">
    <property type="entry name" value="PAS"/>
    <property type="match status" value="1"/>
</dbReference>
<dbReference type="KEGG" id="sdr:SCD_n00935"/>
<evidence type="ECO:0000256" key="3">
    <source>
        <dbReference type="ARBA" id="ARBA00022603"/>
    </source>
</evidence>
<dbReference type="InterPro" id="IPR013767">
    <property type="entry name" value="PAS_fold"/>
</dbReference>
<keyword evidence="4 11" id="KW-0808">Transferase</keyword>
<feature type="region of interest" description="Disordered" evidence="7">
    <location>
        <begin position="1"/>
        <end position="28"/>
    </location>
</feature>
<dbReference type="SMART" id="SM00138">
    <property type="entry name" value="MeTrc"/>
    <property type="match status" value="1"/>
</dbReference>
<dbReference type="PRINTS" id="PR00996">
    <property type="entry name" value="CHERMTFRASE"/>
</dbReference>
<dbReference type="InterPro" id="IPR000780">
    <property type="entry name" value="CheR_MeTrfase"/>
</dbReference>
<dbReference type="eggNOG" id="COG1352">
    <property type="taxonomic scope" value="Bacteria"/>
</dbReference>
<dbReference type="Pfam" id="PF01739">
    <property type="entry name" value="CheR"/>
    <property type="match status" value="1"/>
</dbReference>
<dbReference type="GO" id="GO:0032259">
    <property type="term" value="P:methylation"/>
    <property type="evidence" value="ECO:0007669"/>
    <property type="project" value="UniProtKB-KW"/>
</dbReference>
<reference evidence="11 12" key="1">
    <citation type="journal article" date="2012" name="Appl. Environ. Microbiol.">
        <title>Draft genome sequence of a psychrotolerant sulfur-oxidizing bacterium, Sulfuricella denitrificans skB26, and proteomic insights into cold adaptation.</title>
        <authorList>
            <person name="Watanabe T."/>
            <person name="Kojima H."/>
            <person name="Fukui M."/>
        </authorList>
    </citation>
    <scope>NUCLEOTIDE SEQUENCE [LARGE SCALE GENOMIC DNA]</scope>
    <source>
        <strain evidence="12">skB26</strain>
    </source>
</reference>
<dbReference type="PANTHER" id="PTHR24422">
    <property type="entry name" value="CHEMOTAXIS PROTEIN METHYLTRANSFERASE"/>
    <property type="match status" value="1"/>
</dbReference>
<dbReference type="Pfam" id="PF00989">
    <property type="entry name" value="PAS"/>
    <property type="match status" value="1"/>
</dbReference>
<dbReference type="AlphaFoldDB" id="S6AFT6"/>
<evidence type="ECO:0000256" key="7">
    <source>
        <dbReference type="SAM" id="MobiDB-lite"/>
    </source>
</evidence>
<feature type="region of interest" description="Disordered" evidence="7">
    <location>
        <begin position="685"/>
        <end position="705"/>
    </location>
</feature>
<dbReference type="EMBL" id="AP013066">
    <property type="protein sequence ID" value="BAN34776.1"/>
    <property type="molecule type" value="Genomic_DNA"/>
</dbReference>
<dbReference type="NCBIfam" id="TIGR00229">
    <property type="entry name" value="sensory_box"/>
    <property type="match status" value="1"/>
</dbReference>
<dbReference type="Proteomes" id="UP000015559">
    <property type="component" value="Chromosome"/>
</dbReference>
<dbReference type="Gene3D" id="3.40.50.180">
    <property type="entry name" value="Methylesterase CheB, C-terminal domain"/>
    <property type="match status" value="1"/>
</dbReference>
<dbReference type="SMART" id="SM00091">
    <property type="entry name" value="PAS"/>
    <property type="match status" value="2"/>
</dbReference>
<feature type="active site" evidence="6">
    <location>
        <position position="63"/>
    </location>
</feature>
<dbReference type="InterPro" id="IPR022641">
    <property type="entry name" value="CheR_N"/>
</dbReference>
<feature type="active site" evidence="6">
    <location>
        <position position="155"/>
    </location>
</feature>
<dbReference type="PROSITE" id="PS50123">
    <property type="entry name" value="CHER"/>
    <property type="match status" value="1"/>
</dbReference>
<evidence type="ECO:0000256" key="6">
    <source>
        <dbReference type="PROSITE-ProRule" id="PRU00050"/>
    </source>
</evidence>
<dbReference type="CDD" id="cd16434">
    <property type="entry name" value="CheB-CheR_fusion"/>
    <property type="match status" value="1"/>
</dbReference>
<evidence type="ECO:0000256" key="5">
    <source>
        <dbReference type="ARBA" id="ARBA00022691"/>
    </source>
</evidence>
<dbReference type="OrthoDB" id="9816309at2"/>
<dbReference type="InterPro" id="IPR000673">
    <property type="entry name" value="Sig_transdc_resp-reg_Me-estase"/>
</dbReference>
<keyword evidence="12" id="KW-1185">Reference proteome</keyword>
<accession>S6AFT6</accession>
<dbReference type="PROSITE" id="PS50122">
    <property type="entry name" value="CHEB"/>
    <property type="match status" value="1"/>
</dbReference>
<evidence type="ECO:0000259" key="9">
    <source>
        <dbReference type="PROSITE" id="PS50122"/>
    </source>
</evidence>
<dbReference type="EC" id="2.1.1.80" evidence="2"/>
<evidence type="ECO:0000256" key="2">
    <source>
        <dbReference type="ARBA" id="ARBA00012534"/>
    </source>
</evidence>
<dbReference type="GO" id="GO:0008983">
    <property type="term" value="F:protein-glutamate O-methyltransferase activity"/>
    <property type="evidence" value="ECO:0007669"/>
    <property type="project" value="UniProtKB-EC"/>
</dbReference>
<name>S6AFT6_SULDS</name>